<dbReference type="SUPFAM" id="SSF48498">
    <property type="entry name" value="Tetracyclin repressor-like, C-terminal domain"/>
    <property type="match status" value="1"/>
</dbReference>
<dbReference type="EMBL" id="JACIEI010000011">
    <property type="protein sequence ID" value="MBB3995165.1"/>
    <property type="molecule type" value="Genomic_DNA"/>
</dbReference>
<evidence type="ECO:0000256" key="1">
    <source>
        <dbReference type="ARBA" id="ARBA00023015"/>
    </source>
</evidence>
<dbReference type="RefSeq" id="WP_246423385.1">
    <property type="nucleotide sequence ID" value="NZ_JACIEI010000011.1"/>
</dbReference>
<dbReference type="PRINTS" id="PR00455">
    <property type="entry name" value="HTHTETR"/>
</dbReference>
<keyword evidence="3" id="KW-0804">Transcription</keyword>
<dbReference type="InterPro" id="IPR036271">
    <property type="entry name" value="Tet_transcr_reg_TetR-rel_C_sf"/>
</dbReference>
<organism evidence="6 7">
    <name type="scientific">Sulfitobacter undariae</name>
    <dbReference type="NCBI Taxonomy" id="1563671"/>
    <lineage>
        <taxon>Bacteria</taxon>
        <taxon>Pseudomonadati</taxon>
        <taxon>Pseudomonadota</taxon>
        <taxon>Alphaproteobacteria</taxon>
        <taxon>Rhodobacterales</taxon>
        <taxon>Roseobacteraceae</taxon>
        <taxon>Sulfitobacter</taxon>
    </lineage>
</organism>
<keyword evidence="2 4" id="KW-0238">DNA-binding</keyword>
<comment type="caution">
    <text evidence="6">The sequence shown here is derived from an EMBL/GenBank/DDBJ whole genome shotgun (WGS) entry which is preliminary data.</text>
</comment>
<dbReference type="Gene3D" id="1.10.10.60">
    <property type="entry name" value="Homeodomain-like"/>
    <property type="match status" value="1"/>
</dbReference>
<dbReference type="GO" id="GO:0000976">
    <property type="term" value="F:transcription cis-regulatory region binding"/>
    <property type="evidence" value="ECO:0007669"/>
    <property type="project" value="TreeGrafter"/>
</dbReference>
<dbReference type="InterPro" id="IPR050109">
    <property type="entry name" value="HTH-type_TetR-like_transc_reg"/>
</dbReference>
<reference evidence="6 7" key="1">
    <citation type="submission" date="2020-08" db="EMBL/GenBank/DDBJ databases">
        <title>Genomic Encyclopedia of Type Strains, Phase IV (KMG-IV): sequencing the most valuable type-strain genomes for metagenomic binning, comparative biology and taxonomic classification.</title>
        <authorList>
            <person name="Goeker M."/>
        </authorList>
    </citation>
    <scope>NUCLEOTIDE SEQUENCE [LARGE SCALE GENOMIC DNA]</scope>
    <source>
        <strain evidence="6 7">DSM 102234</strain>
    </source>
</reference>
<dbReference type="Pfam" id="PF17932">
    <property type="entry name" value="TetR_C_24"/>
    <property type="match status" value="1"/>
</dbReference>
<dbReference type="AlphaFoldDB" id="A0A7W6H126"/>
<accession>A0A7W6H126</accession>
<dbReference type="PANTHER" id="PTHR30055">
    <property type="entry name" value="HTH-TYPE TRANSCRIPTIONAL REGULATOR RUTR"/>
    <property type="match status" value="1"/>
</dbReference>
<gene>
    <name evidence="6" type="ORF">GGR95_002816</name>
</gene>
<dbReference type="InterPro" id="IPR023772">
    <property type="entry name" value="DNA-bd_HTH_TetR-type_CS"/>
</dbReference>
<dbReference type="InterPro" id="IPR009057">
    <property type="entry name" value="Homeodomain-like_sf"/>
</dbReference>
<dbReference type="Pfam" id="PF00440">
    <property type="entry name" value="TetR_N"/>
    <property type="match status" value="1"/>
</dbReference>
<evidence type="ECO:0000313" key="7">
    <source>
        <dbReference type="Proteomes" id="UP000530268"/>
    </source>
</evidence>
<keyword evidence="7" id="KW-1185">Reference proteome</keyword>
<evidence type="ECO:0000256" key="3">
    <source>
        <dbReference type="ARBA" id="ARBA00023163"/>
    </source>
</evidence>
<evidence type="ECO:0000259" key="5">
    <source>
        <dbReference type="PROSITE" id="PS50977"/>
    </source>
</evidence>
<sequence>MSDLGTLPEGKTDSVQQIIDAAAQCFMAKGPEKATIDDVASLLGSTKGRVYHHFRSKNAILIEVHNQAMQSLSNTINPLIARDIPADQKLLEMAVAHANVIMDTFPFQRSVRLSVDIYLLGSSTTEEREIMGKLIDARNQYENLFRDVIRTGIEEGTLNVPDVAMATRALLGALNGLGDWYRIRPDQSQEEREAIAQNLADTVIHGIKA</sequence>
<evidence type="ECO:0000256" key="4">
    <source>
        <dbReference type="PROSITE-ProRule" id="PRU00335"/>
    </source>
</evidence>
<proteinExistence type="predicted"/>
<name>A0A7W6H126_9RHOB</name>
<dbReference type="Gene3D" id="1.10.357.10">
    <property type="entry name" value="Tetracycline Repressor, domain 2"/>
    <property type="match status" value="1"/>
</dbReference>
<evidence type="ECO:0000256" key="2">
    <source>
        <dbReference type="ARBA" id="ARBA00023125"/>
    </source>
</evidence>
<feature type="DNA-binding region" description="H-T-H motif" evidence="4">
    <location>
        <begin position="35"/>
        <end position="54"/>
    </location>
</feature>
<dbReference type="Proteomes" id="UP000530268">
    <property type="component" value="Unassembled WGS sequence"/>
</dbReference>
<dbReference type="PROSITE" id="PS01081">
    <property type="entry name" value="HTH_TETR_1"/>
    <property type="match status" value="1"/>
</dbReference>
<feature type="domain" description="HTH tetR-type" evidence="5">
    <location>
        <begin position="12"/>
        <end position="72"/>
    </location>
</feature>
<dbReference type="InterPro" id="IPR001647">
    <property type="entry name" value="HTH_TetR"/>
</dbReference>
<protein>
    <submittedName>
        <fullName evidence="6">AcrR family transcriptional regulator</fullName>
    </submittedName>
</protein>
<dbReference type="GO" id="GO:0003700">
    <property type="term" value="F:DNA-binding transcription factor activity"/>
    <property type="evidence" value="ECO:0007669"/>
    <property type="project" value="TreeGrafter"/>
</dbReference>
<dbReference type="PANTHER" id="PTHR30055:SF234">
    <property type="entry name" value="HTH-TYPE TRANSCRIPTIONAL REGULATOR BETI"/>
    <property type="match status" value="1"/>
</dbReference>
<dbReference type="InterPro" id="IPR041490">
    <property type="entry name" value="KstR2_TetR_C"/>
</dbReference>
<evidence type="ECO:0000313" key="6">
    <source>
        <dbReference type="EMBL" id="MBB3995165.1"/>
    </source>
</evidence>
<dbReference type="SUPFAM" id="SSF46689">
    <property type="entry name" value="Homeodomain-like"/>
    <property type="match status" value="1"/>
</dbReference>
<keyword evidence="1" id="KW-0805">Transcription regulation</keyword>
<dbReference type="PROSITE" id="PS50977">
    <property type="entry name" value="HTH_TETR_2"/>
    <property type="match status" value="1"/>
</dbReference>